<keyword evidence="11" id="KW-0269">Exonuclease</keyword>
<dbReference type="SMART" id="SM00482">
    <property type="entry name" value="POLAc"/>
    <property type="match status" value="1"/>
</dbReference>
<name>A0A832QHM3_9BACT</name>
<evidence type="ECO:0000256" key="1">
    <source>
        <dbReference type="ARBA" id="ARBA00007705"/>
    </source>
</evidence>
<dbReference type="InterPro" id="IPR018320">
    <property type="entry name" value="DNA_polymerase_1"/>
</dbReference>
<dbReference type="GO" id="GO:0003887">
    <property type="term" value="F:DNA-directed DNA polymerase activity"/>
    <property type="evidence" value="ECO:0007669"/>
    <property type="project" value="UniProtKB-UniRule"/>
</dbReference>
<dbReference type="SMART" id="SM00279">
    <property type="entry name" value="HhH2"/>
    <property type="match status" value="1"/>
</dbReference>
<dbReference type="Proteomes" id="UP000576550">
    <property type="component" value="Unassembled WGS sequence"/>
</dbReference>
<gene>
    <name evidence="11 14" type="primary">polA</name>
    <name evidence="14" type="ORF">GX533_02580</name>
</gene>
<evidence type="ECO:0000313" key="15">
    <source>
        <dbReference type="Proteomes" id="UP000576550"/>
    </source>
</evidence>
<dbReference type="Pfam" id="PF02739">
    <property type="entry name" value="5_3_exonuc_N"/>
    <property type="match status" value="1"/>
</dbReference>
<dbReference type="InterPro" id="IPR036279">
    <property type="entry name" value="5-3_exonuclease_C_sf"/>
</dbReference>
<feature type="domain" description="DNA-directed DNA polymerase family A palm" evidence="13">
    <location>
        <begin position="647"/>
        <end position="854"/>
    </location>
</feature>
<organism evidence="14 15">
    <name type="scientific">Candidatus Dojkabacteria bacterium</name>
    <dbReference type="NCBI Taxonomy" id="2099670"/>
    <lineage>
        <taxon>Bacteria</taxon>
        <taxon>Candidatus Dojkabacteria</taxon>
    </lineage>
</organism>
<dbReference type="InterPro" id="IPR043502">
    <property type="entry name" value="DNA/RNA_pol_sf"/>
</dbReference>
<sequence>MNLIKNGKDRFLAIDANAIVHRAFHAYPPTLQTEDGIQVNAAYGFTVMLLEALKMFEPKYVLCSFDTAKPTFRHVEFPDYKATRKPTDQSLIDQFPLVEEILQAFNIPILKKEGFEADDILGTISKYVREGKWSNENIELYILSGDRDLLQLISENVKIALPQKSFSDLVAYDRIETKQKFRLYPEQIVDYKAMAGDASDNIPGVKGVGVKTAIELLDRYGSLNKIYENLAEVKPRYANLLKEGIEQAEMSRKLATIEQNVDFNIHLEDCLMRDFDKKEVLEVFHKYAFKSLIKKIDNLKEDEKSNVSTQLDIFSTGTIEEVKWVKEEDVEDICKDAEKLLIAYFDESESATGESFSFVRKVASTGKSEDYLFKDIHQIINTDCEKLIYGLEQITEQIGVPNGKLFDVSLFAHLINSEKRGYQFKDLAFDFSGSIFDEKIHPSEMKKVLDALGEIKEREIKKANSIELYEYTKNSMREYLGVGERFFENSLEMIEIPICKILSKMESKGIMVDTDWLEKLDEELSEEISKVTKDIYDCIGHEFNINSPKQLSDVLFKELDLPDKKKGSTRESVLVELKGTHPVIEKILEYRELSKIHTTYVIPLLEMGREDPESTIHTDYKQTGTSSGRFSSSNPNMQNIPIQGEWAENIRKAFVARDGFKFVSMDYSQIELRILADMSKDDLLIEDFQNNIDIHRATASRILGKEVDDVTKEERSLGKTINFGILFGQTPFGLASMLGIPTDVAQKYITDYFQHYVGVEEYMRSLEKEAYKRGYVQTMFGTTRWIRGIRSRNMRMVRAAQREAINMPIQGGEADVMKLAMIKLDEEIEKNFKDDAFILLQIHDELIFEVKEERTNEFEKKAKEIMKNVVSMEVHLDVSSSSGKNMAELKG</sequence>
<dbReference type="EMBL" id="DUTP01000005">
    <property type="protein sequence ID" value="HHX99537.1"/>
    <property type="molecule type" value="Genomic_DNA"/>
</dbReference>
<dbReference type="InterPro" id="IPR001098">
    <property type="entry name" value="DNA-dir_DNA_pol_A_palm_dom"/>
</dbReference>
<dbReference type="NCBIfam" id="TIGR00593">
    <property type="entry name" value="pola"/>
    <property type="match status" value="1"/>
</dbReference>
<proteinExistence type="inferred from homology"/>
<comment type="catalytic activity">
    <reaction evidence="9 11">
        <text>DNA(n) + a 2'-deoxyribonucleoside 5'-triphosphate = DNA(n+1) + diphosphate</text>
        <dbReference type="Rhea" id="RHEA:22508"/>
        <dbReference type="Rhea" id="RHEA-COMP:17339"/>
        <dbReference type="Rhea" id="RHEA-COMP:17340"/>
        <dbReference type="ChEBI" id="CHEBI:33019"/>
        <dbReference type="ChEBI" id="CHEBI:61560"/>
        <dbReference type="ChEBI" id="CHEBI:173112"/>
        <dbReference type="EC" id="2.7.7.7"/>
    </reaction>
</comment>
<evidence type="ECO:0000256" key="10">
    <source>
        <dbReference type="NCBIfam" id="TIGR00593"/>
    </source>
</evidence>
<dbReference type="InterPro" id="IPR020046">
    <property type="entry name" value="5-3_exonucl_a-hlix_arch_N"/>
</dbReference>
<dbReference type="GO" id="GO:0003677">
    <property type="term" value="F:DNA binding"/>
    <property type="evidence" value="ECO:0007669"/>
    <property type="project" value="UniProtKB-UniRule"/>
</dbReference>
<dbReference type="InterPro" id="IPR029060">
    <property type="entry name" value="PIN-like_dom_sf"/>
</dbReference>
<dbReference type="SUPFAM" id="SSF47807">
    <property type="entry name" value="5' to 3' exonuclease, C-terminal subdomain"/>
    <property type="match status" value="1"/>
</dbReference>
<dbReference type="InterPro" id="IPR008918">
    <property type="entry name" value="HhH2"/>
</dbReference>
<evidence type="ECO:0000256" key="5">
    <source>
        <dbReference type="ARBA" id="ARBA00022763"/>
    </source>
</evidence>
<dbReference type="PANTHER" id="PTHR10133">
    <property type="entry name" value="DNA POLYMERASE I"/>
    <property type="match status" value="1"/>
</dbReference>
<evidence type="ECO:0000259" key="13">
    <source>
        <dbReference type="SMART" id="SM00482"/>
    </source>
</evidence>
<dbReference type="PRINTS" id="PR00868">
    <property type="entry name" value="DNAPOLI"/>
</dbReference>
<comment type="similarity">
    <text evidence="1 11">Belongs to the DNA polymerase type-A family.</text>
</comment>
<dbReference type="GO" id="GO:0006261">
    <property type="term" value="P:DNA-templated DNA replication"/>
    <property type="evidence" value="ECO:0007669"/>
    <property type="project" value="UniProtKB-UniRule"/>
</dbReference>
<keyword evidence="4 11" id="KW-0235">DNA replication</keyword>
<evidence type="ECO:0000256" key="8">
    <source>
        <dbReference type="ARBA" id="ARBA00023204"/>
    </source>
</evidence>
<dbReference type="FunFam" id="1.20.1060.10:FF:000001">
    <property type="entry name" value="DNA polymerase I"/>
    <property type="match status" value="1"/>
</dbReference>
<dbReference type="AlphaFoldDB" id="A0A832QHM3"/>
<feature type="domain" description="5'-3' exonuclease" evidence="12">
    <location>
        <begin position="9"/>
        <end position="273"/>
    </location>
</feature>
<dbReference type="InterPro" id="IPR002298">
    <property type="entry name" value="DNA_polymerase_A"/>
</dbReference>
<protein>
    <recommendedName>
        <fullName evidence="10 11">DNA polymerase I</fullName>
        <ecNumber evidence="10 11">2.7.7.7</ecNumber>
    </recommendedName>
</protein>
<dbReference type="GO" id="GO:0006302">
    <property type="term" value="P:double-strand break repair"/>
    <property type="evidence" value="ECO:0007669"/>
    <property type="project" value="TreeGrafter"/>
</dbReference>
<keyword evidence="7 11" id="KW-0238">DNA-binding</keyword>
<comment type="caution">
    <text evidence="14">The sequence shown here is derived from an EMBL/GenBank/DDBJ whole genome shotgun (WGS) entry which is preliminary data.</text>
</comment>
<evidence type="ECO:0000256" key="6">
    <source>
        <dbReference type="ARBA" id="ARBA00022932"/>
    </source>
</evidence>
<comment type="function">
    <text evidence="11">In addition to polymerase activity, this DNA polymerase exhibits 5'-3' exonuclease activity.</text>
</comment>
<evidence type="ECO:0000256" key="11">
    <source>
        <dbReference type="RuleBase" id="RU004460"/>
    </source>
</evidence>
<dbReference type="CDD" id="cd09898">
    <property type="entry name" value="H3TH_53EXO"/>
    <property type="match status" value="1"/>
</dbReference>
<dbReference type="Gene3D" id="3.30.70.370">
    <property type="match status" value="1"/>
</dbReference>
<dbReference type="SMART" id="SM00475">
    <property type="entry name" value="53EXOc"/>
    <property type="match status" value="1"/>
</dbReference>
<keyword evidence="6 11" id="KW-0239">DNA-directed DNA polymerase</keyword>
<dbReference type="Gene3D" id="1.20.1060.10">
    <property type="entry name" value="Taq DNA Polymerase, Chain T, domain 4"/>
    <property type="match status" value="1"/>
</dbReference>
<dbReference type="FunFam" id="1.10.150.20:FF:000002">
    <property type="entry name" value="DNA polymerase I"/>
    <property type="match status" value="1"/>
</dbReference>
<dbReference type="Pfam" id="PF01367">
    <property type="entry name" value="5_3_exonuc"/>
    <property type="match status" value="1"/>
</dbReference>
<keyword evidence="8 11" id="KW-0234">DNA repair</keyword>
<evidence type="ECO:0000256" key="2">
    <source>
        <dbReference type="ARBA" id="ARBA00022679"/>
    </source>
</evidence>
<keyword evidence="11" id="KW-0540">Nuclease</keyword>
<dbReference type="GO" id="GO:0008409">
    <property type="term" value="F:5'-3' exonuclease activity"/>
    <property type="evidence" value="ECO:0007669"/>
    <property type="project" value="UniProtKB-UniRule"/>
</dbReference>
<dbReference type="PANTHER" id="PTHR10133:SF27">
    <property type="entry name" value="DNA POLYMERASE NU"/>
    <property type="match status" value="1"/>
</dbReference>
<reference evidence="14 15" key="1">
    <citation type="journal article" date="2020" name="Biotechnol. Biofuels">
        <title>New insights from the biogas microbiome by comprehensive genome-resolved metagenomics of nearly 1600 species originating from multiple anaerobic digesters.</title>
        <authorList>
            <person name="Campanaro S."/>
            <person name="Treu L."/>
            <person name="Rodriguez-R L.M."/>
            <person name="Kovalovszki A."/>
            <person name="Ziels R.M."/>
            <person name="Maus I."/>
            <person name="Zhu X."/>
            <person name="Kougias P.G."/>
            <person name="Basile A."/>
            <person name="Luo G."/>
            <person name="Schluter A."/>
            <person name="Konstantinidis K.T."/>
            <person name="Angelidaki I."/>
        </authorList>
    </citation>
    <scope>NUCLEOTIDE SEQUENCE [LARGE SCALE GENOMIC DNA]</scope>
    <source>
        <strain evidence="14">AS05jafATM_89</strain>
    </source>
</reference>
<dbReference type="SUPFAM" id="SSF88723">
    <property type="entry name" value="PIN domain-like"/>
    <property type="match status" value="1"/>
</dbReference>
<dbReference type="InterPro" id="IPR002421">
    <property type="entry name" value="5-3_exonuclease"/>
</dbReference>
<evidence type="ECO:0000259" key="12">
    <source>
        <dbReference type="SMART" id="SM00475"/>
    </source>
</evidence>
<evidence type="ECO:0000313" key="14">
    <source>
        <dbReference type="EMBL" id="HHX99537.1"/>
    </source>
</evidence>
<dbReference type="CDD" id="cd09859">
    <property type="entry name" value="PIN_53EXO"/>
    <property type="match status" value="1"/>
</dbReference>
<keyword evidence="5 11" id="KW-0227">DNA damage</keyword>
<dbReference type="SUPFAM" id="SSF56672">
    <property type="entry name" value="DNA/RNA polymerases"/>
    <property type="match status" value="1"/>
</dbReference>
<dbReference type="FunFam" id="1.10.150.20:FF:000003">
    <property type="entry name" value="DNA polymerase I"/>
    <property type="match status" value="1"/>
</dbReference>
<evidence type="ECO:0000256" key="4">
    <source>
        <dbReference type="ARBA" id="ARBA00022705"/>
    </source>
</evidence>
<dbReference type="CDD" id="cd08637">
    <property type="entry name" value="DNA_pol_A_pol_I_C"/>
    <property type="match status" value="1"/>
</dbReference>
<dbReference type="Pfam" id="PF00476">
    <property type="entry name" value="DNA_pol_A"/>
    <property type="match status" value="1"/>
</dbReference>
<accession>A0A832QHM3</accession>
<keyword evidence="11" id="KW-0378">Hydrolase</keyword>
<keyword evidence="3 11" id="KW-0548">Nucleotidyltransferase</keyword>
<dbReference type="Gene3D" id="1.10.150.20">
    <property type="entry name" value="5' to 3' exonuclease, C-terminal subdomain"/>
    <property type="match status" value="2"/>
</dbReference>
<evidence type="ECO:0000256" key="9">
    <source>
        <dbReference type="ARBA" id="ARBA00049244"/>
    </source>
</evidence>
<evidence type="ECO:0000256" key="3">
    <source>
        <dbReference type="ARBA" id="ARBA00022695"/>
    </source>
</evidence>
<evidence type="ECO:0000256" key="7">
    <source>
        <dbReference type="ARBA" id="ARBA00023125"/>
    </source>
</evidence>
<dbReference type="NCBIfam" id="NF004397">
    <property type="entry name" value="PRK05755.1"/>
    <property type="match status" value="1"/>
</dbReference>
<keyword evidence="2 11" id="KW-0808">Transferase</keyword>
<dbReference type="InterPro" id="IPR020045">
    <property type="entry name" value="DNA_polI_H3TH"/>
</dbReference>
<dbReference type="EC" id="2.7.7.7" evidence="10 11"/>
<dbReference type="Gene3D" id="3.40.50.1010">
    <property type="entry name" value="5'-nuclease"/>
    <property type="match status" value="1"/>
</dbReference>